<sequence>MGFDGPLGSGKTFGMSLFAQHYRQKTGCTLYSNYGLKHSKLFTNFEQFLDVAQQPSSIICLDEAHTDLDSRSGNTNVAKYLTHMLFYLRKIRATLFFSSPSITNIDFRVRSIMNVYCHVRKAKASFYYDMYDIQSEKFLRTMRIQKQKAFQIGHQIYDTHKMVVPMEFPSTKEEYHKVINQLKQISDDYYSVS</sequence>
<proteinExistence type="predicted"/>
<dbReference type="AlphaFoldDB" id="A0A3A3GJQ0"/>
<dbReference type="Gene3D" id="3.40.50.300">
    <property type="entry name" value="P-loop containing nucleotide triphosphate hydrolases"/>
    <property type="match status" value="1"/>
</dbReference>
<organism evidence="2 3">
    <name type="scientific">Paenibacillus thiaminolyticus</name>
    <name type="common">Bacillus thiaminolyticus</name>
    <dbReference type="NCBI Taxonomy" id="49283"/>
    <lineage>
        <taxon>Bacteria</taxon>
        <taxon>Bacillati</taxon>
        <taxon>Bacillota</taxon>
        <taxon>Bacilli</taxon>
        <taxon>Bacillales</taxon>
        <taxon>Paenibacillaceae</taxon>
        <taxon>Paenibacillus</taxon>
    </lineage>
</organism>
<evidence type="ECO:0000313" key="3">
    <source>
        <dbReference type="Proteomes" id="UP000266177"/>
    </source>
</evidence>
<dbReference type="EMBL" id="QYZD01000011">
    <property type="protein sequence ID" value="RJG23405.1"/>
    <property type="molecule type" value="Genomic_DNA"/>
</dbReference>
<protein>
    <recommendedName>
        <fullName evidence="4">Zona occludens toxin N-terminal domain-containing protein</fullName>
    </recommendedName>
</protein>
<reference evidence="2 3" key="1">
    <citation type="submission" date="2018-09" db="EMBL/GenBank/DDBJ databases">
        <title>Paenibacillus SK2017-BO5.</title>
        <authorList>
            <person name="Piskunova J.V."/>
            <person name="Dubiley S.A."/>
            <person name="Severinov K.V."/>
        </authorList>
    </citation>
    <scope>NUCLEOTIDE SEQUENCE [LARGE SCALE GENOMIC DNA]</scope>
    <source>
        <strain evidence="2 3">BO5</strain>
    </source>
</reference>
<evidence type="ECO:0000313" key="2">
    <source>
        <dbReference type="EMBL" id="RJG23406.1"/>
    </source>
</evidence>
<accession>A0A3A3GJQ0</accession>
<dbReference type="Proteomes" id="UP000266177">
    <property type="component" value="Unassembled WGS sequence"/>
</dbReference>
<dbReference type="SUPFAM" id="SSF52540">
    <property type="entry name" value="P-loop containing nucleoside triphosphate hydrolases"/>
    <property type="match status" value="1"/>
</dbReference>
<dbReference type="EMBL" id="QYZD01000011">
    <property type="protein sequence ID" value="RJG23406.1"/>
    <property type="molecule type" value="Genomic_DNA"/>
</dbReference>
<evidence type="ECO:0008006" key="4">
    <source>
        <dbReference type="Google" id="ProtNLM"/>
    </source>
</evidence>
<gene>
    <name evidence="1" type="ORF">DQX05_13685</name>
    <name evidence="2" type="ORF">DQX05_13775</name>
</gene>
<dbReference type="InterPro" id="IPR027417">
    <property type="entry name" value="P-loop_NTPase"/>
</dbReference>
<evidence type="ECO:0000313" key="1">
    <source>
        <dbReference type="EMBL" id="RJG23405.1"/>
    </source>
</evidence>
<name>A0A3A3GJQ0_PANTH</name>
<comment type="caution">
    <text evidence="2">The sequence shown here is derived from an EMBL/GenBank/DDBJ whole genome shotgun (WGS) entry which is preliminary data.</text>
</comment>
<dbReference type="OrthoDB" id="2590238at2"/>